<sequence length="229" mass="25101">MASVLPDRPSCSRPVAIEVKDGHDAEKKNFFGSCSPPPIRLDSQSRGVKQGLEAARDHRGGPRQWFPKARDSNSFNVGFKHPTPFKRRRRVNSDCGTTVLTLQLPPGRVHLRPLNLNSLLDEEVNRVAERRDAKVLSLPGRKRAPEPPITAPPTGPTRQRRACAGRTCDRYELNTTIKLPGRSGAAVACPGERGCRGVPLPAASALRQHPAPARERRTSSKSEGRHGQP</sequence>
<accession>A0ABN9LTM0</accession>
<dbReference type="EMBL" id="CAUEEQ010024220">
    <property type="protein sequence ID" value="CAJ0945596.1"/>
    <property type="molecule type" value="Genomic_DNA"/>
</dbReference>
<organism evidence="2 3">
    <name type="scientific">Ranitomeya imitator</name>
    <name type="common">mimic poison frog</name>
    <dbReference type="NCBI Taxonomy" id="111125"/>
    <lineage>
        <taxon>Eukaryota</taxon>
        <taxon>Metazoa</taxon>
        <taxon>Chordata</taxon>
        <taxon>Craniata</taxon>
        <taxon>Vertebrata</taxon>
        <taxon>Euteleostomi</taxon>
        <taxon>Amphibia</taxon>
        <taxon>Batrachia</taxon>
        <taxon>Anura</taxon>
        <taxon>Neobatrachia</taxon>
        <taxon>Hyloidea</taxon>
        <taxon>Dendrobatidae</taxon>
        <taxon>Dendrobatinae</taxon>
        <taxon>Ranitomeya</taxon>
    </lineage>
</organism>
<comment type="caution">
    <text evidence="2">The sequence shown here is derived from an EMBL/GenBank/DDBJ whole genome shotgun (WGS) entry which is preliminary data.</text>
</comment>
<feature type="region of interest" description="Disordered" evidence="1">
    <location>
        <begin position="197"/>
        <end position="229"/>
    </location>
</feature>
<dbReference type="Proteomes" id="UP001176940">
    <property type="component" value="Unassembled WGS sequence"/>
</dbReference>
<proteinExistence type="predicted"/>
<protein>
    <submittedName>
        <fullName evidence="2">Uncharacterized protein</fullName>
    </submittedName>
</protein>
<keyword evidence="3" id="KW-1185">Reference proteome</keyword>
<evidence type="ECO:0000256" key="1">
    <source>
        <dbReference type="SAM" id="MobiDB-lite"/>
    </source>
</evidence>
<evidence type="ECO:0000313" key="2">
    <source>
        <dbReference type="EMBL" id="CAJ0945596.1"/>
    </source>
</evidence>
<name>A0ABN9LTM0_9NEOB</name>
<feature type="compositionally biased region" description="Basic and acidic residues" evidence="1">
    <location>
        <begin position="212"/>
        <end position="229"/>
    </location>
</feature>
<evidence type="ECO:0000313" key="3">
    <source>
        <dbReference type="Proteomes" id="UP001176940"/>
    </source>
</evidence>
<reference evidence="2" key="1">
    <citation type="submission" date="2023-07" db="EMBL/GenBank/DDBJ databases">
        <authorList>
            <person name="Stuckert A."/>
        </authorList>
    </citation>
    <scope>NUCLEOTIDE SEQUENCE</scope>
</reference>
<feature type="region of interest" description="Disordered" evidence="1">
    <location>
        <begin position="139"/>
        <end position="162"/>
    </location>
</feature>
<feature type="compositionally biased region" description="Pro residues" evidence="1">
    <location>
        <begin position="146"/>
        <end position="155"/>
    </location>
</feature>
<gene>
    <name evidence="2" type="ORF">RIMI_LOCUS10949259</name>
</gene>